<dbReference type="InterPro" id="IPR027417">
    <property type="entry name" value="P-loop_NTPase"/>
</dbReference>
<gene>
    <name evidence="1" type="ORF">ACFQE6_03740</name>
</gene>
<reference evidence="1 2" key="1">
    <citation type="journal article" date="2019" name="Int. J. Syst. Evol. Microbiol.">
        <title>The Global Catalogue of Microorganisms (GCM) 10K type strain sequencing project: providing services to taxonomists for standard genome sequencing and annotation.</title>
        <authorList>
            <consortium name="The Broad Institute Genomics Platform"/>
            <consortium name="The Broad Institute Genome Sequencing Center for Infectious Disease"/>
            <person name="Wu L."/>
            <person name="Ma J."/>
        </authorList>
    </citation>
    <scope>NUCLEOTIDE SEQUENCE [LARGE SCALE GENOMIC DNA]</scope>
    <source>
        <strain evidence="1 2">LMG 29247</strain>
    </source>
</reference>
<organism evidence="1 2">
    <name type="scientific">Natrinema soli</name>
    <dbReference type="NCBI Taxonomy" id="1930624"/>
    <lineage>
        <taxon>Archaea</taxon>
        <taxon>Methanobacteriati</taxon>
        <taxon>Methanobacteriota</taxon>
        <taxon>Stenosarchaea group</taxon>
        <taxon>Halobacteria</taxon>
        <taxon>Halobacteriales</taxon>
        <taxon>Natrialbaceae</taxon>
        <taxon>Natrinema</taxon>
    </lineage>
</organism>
<dbReference type="RefSeq" id="WP_273737278.1">
    <property type="nucleotide sequence ID" value="NZ_JAQIVI010000059.1"/>
</dbReference>
<dbReference type="Proteomes" id="UP001596383">
    <property type="component" value="Unassembled WGS sequence"/>
</dbReference>
<comment type="caution">
    <text evidence="1">The sequence shown here is derived from an EMBL/GenBank/DDBJ whole genome shotgun (WGS) entry which is preliminary data.</text>
</comment>
<keyword evidence="1" id="KW-0067">ATP-binding</keyword>
<evidence type="ECO:0000313" key="1">
    <source>
        <dbReference type="EMBL" id="MFC6764193.1"/>
    </source>
</evidence>
<dbReference type="AlphaFoldDB" id="A0ABD5SL56"/>
<accession>A0ABD5SL56</accession>
<proteinExistence type="predicted"/>
<sequence length="143" mass="15439">MPQYTDITNATVTVEHIGGIDHCELSVSPGITVLMGRNATNRPSFLRAVAGVLGGSAATVKSDADEGAVKLDLNGETYTRHYARRNGETVATGGAPYTEHSNLVDLFACILETNPARRAVERGDDIRDVIMRPVDTDEIQERI</sequence>
<evidence type="ECO:0000313" key="2">
    <source>
        <dbReference type="Proteomes" id="UP001596383"/>
    </source>
</evidence>
<dbReference type="GO" id="GO:0005524">
    <property type="term" value="F:ATP binding"/>
    <property type="evidence" value="ECO:0007669"/>
    <property type="project" value="UniProtKB-KW"/>
</dbReference>
<dbReference type="EMBL" id="JBHSWV010000059">
    <property type="protein sequence ID" value="MFC6764193.1"/>
    <property type="molecule type" value="Genomic_DNA"/>
</dbReference>
<name>A0ABD5SL56_9EURY</name>
<keyword evidence="2" id="KW-1185">Reference proteome</keyword>
<dbReference type="Gene3D" id="3.40.50.300">
    <property type="entry name" value="P-loop containing nucleotide triphosphate hydrolases"/>
    <property type="match status" value="1"/>
</dbReference>
<protein>
    <submittedName>
        <fullName evidence="1">ATP-binding protein</fullName>
    </submittedName>
</protein>
<keyword evidence="1" id="KW-0547">Nucleotide-binding</keyword>